<organism evidence="1 2">
    <name type="scientific">Flavobacterium circumlabens</name>
    <dbReference type="NCBI Taxonomy" id="2133765"/>
    <lineage>
        <taxon>Bacteria</taxon>
        <taxon>Pseudomonadati</taxon>
        <taxon>Bacteroidota</taxon>
        <taxon>Flavobacteriia</taxon>
        <taxon>Flavobacteriales</taxon>
        <taxon>Flavobacteriaceae</taxon>
        <taxon>Flavobacterium</taxon>
    </lineage>
</organism>
<proteinExistence type="predicted"/>
<gene>
    <name evidence="1" type="ORF">D0809_29250</name>
</gene>
<dbReference type="EMBL" id="QWDN01001003">
    <property type="protein sequence ID" value="TEB40704.1"/>
    <property type="molecule type" value="Genomic_DNA"/>
</dbReference>
<sequence>KFHNITPAAGEESGKRTPKSQFYIKITPGVSIVSASMKNTAASQFTVDLDKKVIFRIGAEAEYILPYNKNKWSVFVNPAYQKYEDEKDYSVYSGFISNPQTPYHVK</sequence>
<protein>
    <submittedName>
        <fullName evidence="1">Uncharacterized protein</fullName>
    </submittedName>
</protein>
<name>A0A4Y7U342_9FLAO</name>
<dbReference type="Proteomes" id="UP000298340">
    <property type="component" value="Unassembled WGS sequence"/>
</dbReference>
<reference evidence="1 2" key="1">
    <citation type="journal article" date="2018" name="Syst. Appl. Microbiol.">
        <title>Flavobacterium circumlabens sp. nov. and Flavobacterium cupreum sp. nov., two psychrotrophic species isolated from Antarctic environmental samples.</title>
        <authorList>
            <person name="Kralova S."/>
            <person name="Busse H.J."/>
            <person name="Svec P."/>
            <person name="Maslanova I."/>
            <person name="Stankova E."/>
            <person name="Bartak M."/>
            <person name="Sedlacek I."/>
        </authorList>
    </citation>
    <scope>NUCLEOTIDE SEQUENCE [LARGE SCALE GENOMIC DNA]</scope>
    <source>
        <strain evidence="1 2">CCM 8828</strain>
    </source>
</reference>
<evidence type="ECO:0000313" key="2">
    <source>
        <dbReference type="Proteomes" id="UP000298340"/>
    </source>
</evidence>
<feature type="non-terminal residue" evidence="1">
    <location>
        <position position="1"/>
    </location>
</feature>
<accession>A0A4Y7U342</accession>
<feature type="non-terminal residue" evidence="1">
    <location>
        <position position="106"/>
    </location>
</feature>
<comment type="caution">
    <text evidence="1">The sequence shown here is derived from an EMBL/GenBank/DDBJ whole genome shotgun (WGS) entry which is preliminary data.</text>
</comment>
<evidence type="ECO:0000313" key="1">
    <source>
        <dbReference type="EMBL" id="TEB40704.1"/>
    </source>
</evidence>
<dbReference type="AlphaFoldDB" id="A0A4Y7U342"/>